<evidence type="ECO:0000256" key="6">
    <source>
        <dbReference type="HAMAP-Rule" id="MF_00265"/>
    </source>
</evidence>
<dbReference type="GO" id="GO:0004540">
    <property type="term" value="F:RNA nuclease activity"/>
    <property type="evidence" value="ECO:0007669"/>
    <property type="project" value="InterPro"/>
</dbReference>
<proteinExistence type="inferred from homology"/>
<dbReference type="GO" id="GO:0000287">
    <property type="term" value="F:magnesium ion binding"/>
    <property type="evidence" value="ECO:0007669"/>
    <property type="project" value="UniProtKB-UniRule"/>
</dbReference>
<dbReference type="EC" id="3.1.-.-" evidence="6"/>
<evidence type="ECO:0000256" key="3">
    <source>
        <dbReference type="ARBA" id="ARBA00022723"/>
    </source>
</evidence>
<keyword evidence="4 6" id="KW-0378">Hydrolase</keyword>
<comment type="caution">
    <text evidence="8">The sequence shown here is derived from an EMBL/GenBank/DDBJ whole genome shotgun (WGS) entry which is preliminary data.</text>
</comment>
<keyword evidence="6" id="KW-0800">Toxin</keyword>
<evidence type="ECO:0000256" key="5">
    <source>
        <dbReference type="ARBA" id="ARBA00022842"/>
    </source>
</evidence>
<dbReference type="InterPro" id="IPR029060">
    <property type="entry name" value="PIN-like_dom_sf"/>
</dbReference>
<dbReference type="GO" id="GO:0016787">
    <property type="term" value="F:hydrolase activity"/>
    <property type="evidence" value="ECO:0007669"/>
    <property type="project" value="UniProtKB-KW"/>
</dbReference>
<evidence type="ECO:0000259" key="7">
    <source>
        <dbReference type="Pfam" id="PF01850"/>
    </source>
</evidence>
<dbReference type="OrthoDB" id="4750219at2"/>
<dbReference type="EMBL" id="SLWN01000003">
    <property type="protein sequence ID" value="TCO33303.1"/>
    <property type="molecule type" value="Genomic_DNA"/>
</dbReference>
<dbReference type="RefSeq" id="WP_132208769.1">
    <property type="nucleotide sequence ID" value="NZ_SLWN01000003.1"/>
</dbReference>
<gene>
    <name evidence="6" type="primary">vapC</name>
    <name evidence="8" type="ORF">EV652_103302</name>
</gene>
<comment type="similarity">
    <text evidence="6">Belongs to the PINc/VapC protein family.</text>
</comment>
<name>A0A4R2HPZ9_9ACTN</name>
<feature type="binding site" evidence="6">
    <location>
        <position position="91"/>
    </location>
    <ligand>
        <name>Mg(2+)</name>
        <dbReference type="ChEBI" id="CHEBI:18420"/>
    </ligand>
</feature>
<dbReference type="Pfam" id="PF01850">
    <property type="entry name" value="PIN"/>
    <property type="match status" value="1"/>
</dbReference>
<comment type="cofactor">
    <cofactor evidence="6">
        <name>Mg(2+)</name>
        <dbReference type="ChEBI" id="CHEBI:18420"/>
    </cofactor>
</comment>
<keyword evidence="5 6" id="KW-0460">Magnesium</keyword>
<evidence type="ECO:0000256" key="1">
    <source>
        <dbReference type="ARBA" id="ARBA00022649"/>
    </source>
</evidence>
<keyword evidence="3 6" id="KW-0479">Metal-binding</keyword>
<reference evidence="8 9" key="1">
    <citation type="journal article" date="2015" name="Stand. Genomic Sci.">
        <title>Genomic Encyclopedia of Bacterial and Archaeal Type Strains, Phase III: the genomes of soil and plant-associated and newly described type strains.</title>
        <authorList>
            <person name="Whitman W.B."/>
            <person name="Woyke T."/>
            <person name="Klenk H.P."/>
            <person name="Zhou Y."/>
            <person name="Lilburn T.G."/>
            <person name="Beck B.J."/>
            <person name="De Vos P."/>
            <person name="Vandamme P."/>
            <person name="Eisen J.A."/>
            <person name="Garrity G."/>
            <person name="Hugenholtz P."/>
            <person name="Kyrpides N.C."/>
        </authorList>
    </citation>
    <scope>NUCLEOTIDE SEQUENCE [LARGE SCALE GENOMIC DNA]</scope>
    <source>
        <strain evidence="8 9">VKM Ac-2572</strain>
    </source>
</reference>
<dbReference type="InterPro" id="IPR022907">
    <property type="entry name" value="VapC_family"/>
</dbReference>
<dbReference type="SUPFAM" id="SSF88723">
    <property type="entry name" value="PIN domain-like"/>
    <property type="match status" value="1"/>
</dbReference>
<dbReference type="HAMAP" id="MF_00265">
    <property type="entry name" value="VapC_Nob1"/>
    <property type="match status" value="1"/>
</dbReference>
<comment type="function">
    <text evidence="6">Toxic component of a toxin-antitoxin (TA) system. An RNase.</text>
</comment>
<sequence length="133" mass="14558">MIYLDTAALVKLVRREAASDELVDWLNEQVDRIFVSSALVEVELPRALRRSEPALLTAAPAVLAHISVYDVDETVRTTAAAYQDPWIRSLDAIHLATADAVLGDDLTAFVTYDRRMLAHAKAIGLPTVSPGMN</sequence>
<protein>
    <recommendedName>
        <fullName evidence="6">Ribonuclease VapC</fullName>
        <shortName evidence="6">RNase VapC</shortName>
        <ecNumber evidence="6">3.1.-.-</ecNumber>
    </recommendedName>
    <alternativeName>
        <fullName evidence="6">Toxin VapC</fullName>
    </alternativeName>
</protein>
<evidence type="ECO:0000256" key="2">
    <source>
        <dbReference type="ARBA" id="ARBA00022722"/>
    </source>
</evidence>
<accession>A0A4R2HPZ9</accession>
<feature type="binding site" evidence="6">
    <location>
        <position position="5"/>
    </location>
    <ligand>
        <name>Mg(2+)</name>
        <dbReference type="ChEBI" id="CHEBI:18420"/>
    </ligand>
</feature>
<evidence type="ECO:0000313" key="8">
    <source>
        <dbReference type="EMBL" id="TCO33303.1"/>
    </source>
</evidence>
<evidence type="ECO:0000256" key="4">
    <source>
        <dbReference type="ARBA" id="ARBA00022801"/>
    </source>
</evidence>
<dbReference type="Gene3D" id="3.40.50.1010">
    <property type="entry name" value="5'-nuclease"/>
    <property type="match status" value="1"/>
</dbReference>
<dbReference type="GO" id="GO:0090729">
    <property type="term" value="F:toxin activity"/>
    <property type="evidence" value="ECO:0007669"/>
    <property type="project" value="UniProtKB-KW"/>
</dbReference>
<dbReference type="CDD" id="cd09874">
    <property type="entry name" value="PIN_MT3492-like"/>
    <property type="match status" value="1"/>
</dbReference>
<organism evidence="8 9">
    <name type="scientific">Kribbella steppae</name>
    <dbReference type="NCBI Taxonomy" id="2512223"/>
    <lineage>
        <taxon>Bacteria</taxon>
        <taxon>Bacillati</taxon>
        <taxon>Actinomycetota</taxon>
        <taxon>Actinomycetes</taxon>
        <taxon>Propionibacteriales</taxon>
        <taxon>Kribbellaceae</taxon>
        <taxon>Kribbella</taxon>
    </lineage>
</organism>
<keyword evidence="1 6" id="KW-1277">Toxin-antitoxin system</keyword>
<dbReference type="Proteomes" id="UP000294508">
    <property type="component" value="Unassembled WGS sequence"/>
</dbReference>
<evidence type="ECO:0000313" key="9">
    <source>
        <dbReference type="Proteomes" id="UP000294508"/>
    </source>
</evidence>
<keyword evidence="2 6" id="KW-0540">Nuclease</keyword>
<dbReference type="AlphaFoldDB" id="A0A4R2HPZ9"/>
<dbReference type="InterPro" id="IPR002716">
    <property type="entry name" value="PIN_dom"/>
</dbReference>
<keyword evidence="9" id="KW-1185">Reference proteome</keyword>
<feature type="domain" description="PIN" evidence="7">
    <location>
        <begin position="2"/>
        <end position="119"/>
    </location>
</feature>